<dbReference type="Proteomes" id="UP001597468">
    <property type="component" value="Unassembled WGS sequence"/>
</dbReference>
<dbReference type="RefSeq" id="WP_380751929.1">
    <property type="nucleotide sequence ID" value="NZ_JBHULT010000009.1"/>
</dbReference>
<reference evidence="2" key="1">
    <citation type="journal article" date="2019" name="Int. J. Syst. Evol. Microbiol.">
        <title>The Global Catalogue of Microorganisms (GCM) 10K type strain sequencing project: providing services to taxonomists for standard genome sequencing and annotation.</title>
        <authorList>
            <consortium name="The Broad Institute Genomics Platform"/>
            <consortium name="The Broad Institute Genome Sequencing Center for Infectious Disease"/>
            <person name="Wu L."/>
            <person name="Ma J."/>
        </authorList>
    </citation>
    <scope>NUCLEOTIDE SEQUENCE [LARGE SCALE GENOMIC DNA]</scope>
    <source>
        <strain evidence="2">KCTC 42585</strain>
    </source>
</reference>
<comment type="caution">
    <text evidence="1">The sequence shown here is derived from an EMBL/GenBank/DDBJ whole genome shotgun (WGS) entry which is preliminary data.</text>
</comment>
<keyword evidence="2" id="KW-1185">Reference proteome</keyword>
<protein>
    <recommendedName>
        <fullName evidence="3">HNH endonuclease</fullName>
    </recommendedName>
</protein>
<evidence type="ECO:0008006" key="3">
    <source>
        <dbReference type="Google" id="ProtNLM"/>
    </source>
</evidence>
<proteinExistence type="predicted"/>
<dbReference type="EMBL" id="JBHULT010000009">
    <property type="protein sequence ID" value="MFD2518221.1"/>
    <property type="molecule type" value="Genomic_DNA"/>
</dbReference>
<gene>
    <name evidence="1" type="ORF">ACFSTG_09985</name>
</gene>
<organism evidence="1 2">
    <name type="scientific">Salinimicrobium flavum</name>
    <dbReference type="NCBI Taxonomy" id="1737065"/>
    <lineage>
        <taxon>Bacteria</taxon>
        <taxon>Pseudomonadati</taxon>
        <taxon>Bacteroidota</taxon>
        <taxon>Flavobacteriia</taxon>
        <taxon>Flavobacteriales</taxon>
        <taxon>Flavobacteriaceae</taxon>
        <taxon>Salinimicrobium</taxon>
    </lineage>
</organism>
<sequence length="273" mass="32502">MARKTPSTKTLRQLFAHSGNQCAFPGCDHPIFNKNGILIAQVCHINAANEGGERYNADQTDEERRSYENLLLMCHRHHIETDIIEDFPEEKLREIKKIHEAQFSEEGREASEKMIRQLKFEIDYYWNRLSKKEFDFEELKVERDFDKEILDLFDELEEHIKSISNYCDICAESDSTKVLRIDLTELFKKLGLDYEKTEKVPHYENPLINRNWDLHHIGRPNYFSHLYLCVNQLKLKSIEILLKNDSGNEELRNLLDRYQKEFEENYSNSYCVD</sequence>
<evidence type="ECO:0000313" key="2">
    <source>
        <dbReference type="Proteomes" id="UP001597468"/>
    </source>
</evidence>
<evidence type="ECO:0000313" key="1">
    <source>
        <dbReference type="EMBL" id="MFD2518221.1"/>
    </source>
</evidence>
<name>A0ABW5IXN6_9FLAO</name>
<accession>A0ABW5IXN6</accession>